<comment type="caution">
    <text evidence="3">The sequence shown here is derived from an EMBL/GenBank/DDBJ whole genome shotgun (WGS) entry which is preliminary data.</text>
</comment>
<dbReference type="InterPro" id="IPR001466">
    <property type="entry name" value="Beta-lactam-related"/>
</dbReference>
<sequence length="410" mass="43936">MTRDTATPLRPARRRGRWIAALLCAASAAGAVLAPSATAFAAGHGTAASPTSVRHTAPARPWAAERATRQAVRQLTEAGLPGAIALVRDHGRTATAAAGYADVAARRPVTSADHLRIGSNTKVFTATVVLKLVAEHRLSLDDTVQHLLPGIIRGGDRITVRQLLNHTSGLYPFEQDPASMAPYLRGDAGYYWSPRRLVALADTHAPLFAPGTRFSYSNTNYFLLGLVIEKVTHHSYTQELNRRIITPLGLRDTRLPVRTLKIQNPAVHGYMLGRAGRAPQDITFGISPSTTWAAGALTSTVNDLARFDKALLTGKLLPKAQLAEMTKAGPFTIDPADPTEGYGLGLEKLTLCCVTMWGHTGTVLGTQTNAFTSADGTRQLVLATNADPDTWTADQISAWLTASRKTLCAH</sequence>
<evidence type="ECO:0000259" key="2">
    <source>
        <dbReference type="Pfam" id="PF00144"/>
    </source>
</evidence>
<name>A0ABU7FPS4_9ACTN</name>
<dbReference type="EC" id="3.1.1.103" evidence="3"/>
<keyword evidence="1" id="KW-0732">Signal</keyword>
<keyword evidence="4" id="KW-1185">Reference proteome</keyword>
<dbReference type="Gene3D" id="3.40.710.10">
    <property type="entry name" value="DD-peptidase/beta-lactamase superfamily"/>
    <property type="match status" value="1"/>
</dbReference>
<accession>A0ABU7FPS4</accession>
<dbReference type="GO" id="GO:0016787">
    <property type="term" value="F:hydrolase activity"/>
    <property type="evidence" value="ECO:0007669"/>
    <property type="project" value="UniProtKB-KW"/>
</dbReference>
<dbReference type="PANTHER" id="PTHR46825:SF7">
    <property type="entry name" value="D-ALANYL-D-ALANINE CARBOXYPEPTIDASE"/>
    <property type="match status" value="1"/>
</dbReference>
<evidence type="ECO:0000313" key="3">
    <source>
        <dbReference type="EMBL" id="MED7826003.1"/>
    </source>
</evidence>
<reference evidence="3" key="1">
    <citation type="submission" date="2024-01" db="EMBL/GenBank/DDBJ databases">
        <title>First draft genome sequence data of TA4-1, the type strain of Gram-positive actinobacterium Streptomyces chiangmaiensis.</title>
        <authorList>
            <person name="Yasawong M."/>
            <person name="Nantapong N."/>
        </authorList>
    </citation>
    <scope>NUCLEOTIDE SEQUENCE</scope>
    <source>
        <strain evidence="3">TA4-1</strain>
    </source>
</reference>
<dbReference type="InterPro" id="IPR050491">
    <property type="entry name" value="AmpC-like"/>
</dbReference>
<evidence type="ECO:0000256" key="1">
    <source>
        <dbReference type="SAM" id="SignalP"/>
    </source>
</evidence>
<gene>
    <name evidence="3" type="ORF">VXC91_29545</name>
</gene>
<dbReference type="InterPro" id="IPR012338">
    <property type="entry name" value="Beta-lactam/transpept-like"/>
</dbReference>
<dbReference type="EMBL" id="JAYWVC010000133">
    <property type="protein sequence ID" value="MED7826003.1"/>
    <property type="molecule type" value="Genomic_DNA"/>
</dbReference>
<proteinExistence type="predicted"/>
<feature type="chain" id="PRO_5047141752" evidence="1">
    <location>
        <begin position="42"/>
        <end position="410"/>
    </location>
</feature>
<evidence type="ECO:0000313" key="4">
    <source>
        <dbReference type="Proteomes" id="UP001333996"/>
    </source>
</evidence>
<protein>
    <submittedName>
        <fullName evidence="3">Serine hydrolase domain-containing protein</fullName>
        <ecNumber evidence="3">3.1.1.103</ecNumber>
    </submittedName>
</protein>
<organism evidence="3 4">
    <name type="scientific">Streptomyces chiangmaiensis</name>
    <dbReference type="NCBI Taxonomy" id="766497"/>
    <lineage>
        <taxon>Bacteria</taxon>
        <taxon>Bacillati</taxon>
        <taxon>Actinomycetota</taxon>
        <taxon>Actinomycetes</taxon>
        <taxon>Kitasatosporales</taxon>
        <taxon>Streptomycetaceae</taxon>
        <taxon>Streptomyces</taxon>
    </lineage>
</organism>
<dbReference type="SUPFAM" id="SSF56601">
    <property type="entry name" value="beta-lactamase/transpeptidase-like"/>
    <property type="match status" value="1"/>
</dbReference>
<feature type="signal peptide" evidence="1">
    <location>
        <begin position="1"/>
        <end position="41"/>
    </location>
</feature>
<feature type="domain" description="Beta-lactamase-related" evidence="2">
    <location>
        <begin position="69"/>
        <end position="390"/>
    </location>
</feature>
<dbReference type="PANTHER" id="PTHR46825">
    <property type="entry name" value="D-ALANYL-D-ALANINE-CARBOXYPEPTIDASE/ENDOPEPTIDASE AMPH"/>
    <property type="match status" value="1"/>
</dbReference>
<dbReference type="Proteomes" id="UP001333996">
    <property type="component" value="Unassembled WGS sequence"/>
</dbReference>
<dbReference type="RefSeq" id="WP_329510407.1">
    <property type="nucleotide sequence ID" value="NZ_BAAAYZ010000271.1"/>
</dbReference>
<keyword evidence="3" id="KW-0378">Hydrolase</keyword>
<dbReference type="Pfam" id="PF00144">
    <property type="entry name" value="Beta-lactamase"/>
    <property type="match status" value="1"/>
</dbReference>